<evidence type="ECO:0000313" key="2">
    <source>
        <dbReference type="Proteomes" id="UP001159042"/>
    </source>
</evidence>
<dbReference type="PANTHER" id="PTHR33939">
    <property type="entry name" value="PROTEIN CBG22215"/>
    <property type="match status" value="1"/>
</dbReference>
<dbReference type="AlphaFoldDB" id="A0AAV8VKE4"/>
<dbReference type="PANTHER" id="PTHR33939:SF1">
    <property type="entry name" value="DUF4371 DOMAIN-CONTAINING PROTEIN"/>
    <property type="match status" value="1"/>
</dbReference>
<name>A0AAV8VKE4_9CUCU</name>
<organism evidence="1 2">
    <name type="scientific">Exocentrus adspersus</name>
    <dbReference type="NCBI Taxonomy" id="1586481"/>
    <lineage>
        <taxon>Eukaryota</taxon>
        <taxon>Metazoa</taxon>
        <taxon>Ecdysozoa</taxon>
        <taxon>Arthropoda</taxon>
        <taxon>Hexapoda</taxon>
        <taxon>Insecta</taxon>
        <taxon>Pterygota</taxon>
        <taxon>Neoptera</taxon>
        <taxon>Endopterygota</taxon>
        <taxon>Coleoptera</taxon>
        <taxon>Polyphaga</taxon>
        <taxon>Cucujiformia</taxon>
        <taxon>Chrysomeloidea</taxon>
        <taxon>Cerambycidae</taxon>
        <taxon>Lamiinae</taxon>
        <taxon>Acanthocinini</taxon>
        <taxon>Exocentrus</taxon>
    </lineage>
</organism>
<dbReference type="Gene3D" id="3.30.420.10">
    <property type="entry name" value="Ribonuclease H-like superfamily/Ribonuclease H"/>
    <property type="match status" value="1"/>
</dbReference>
<proteinExistence type="predicted"/>
<evidence type="ECO:0000313" key="1">
    <source>
        <dbReference type="EMBL" id="KAJ8914698.1"/>
    </source>
</evidence>
<dbReference type="GO" id="GO:0003676">
    <property type="term" value="F:nucleic acid binding"/>
    <property type="evidence" value="ECO:0007669"/>
    <property type="project" value="InterPro"/>
</dbReference>
<dbReference type="EMBL" id="JANEYG010000065">
    <property type="protein sequence ID" value="KAJ8914698.1"/>
    <property type="molecule type" value="Genomic_DNA"/>
</dbReference>
<comment type="caution">
    <text evidence="1">The sequence shown here is derived from an EMBL/GenBank/DDBJ whole genome shotgun (WGS) entry which is preliminary data.</text>
</comment>
<gene>
    <name evidence="1" type="ORF">NQ315_017407</name>
</gene>
<keyword evidence="2" id="KW-1185">Reference proteome</keyword>
<accession>A0AAV8VKE4</accession>
<sequence>MIYAKKEFNPSIIDFSNRISIVSKLSIVSGGVDVDLTSENPLQCVYFDETWMYSKESLKRTWQDDSIKSCRKGHESNGKRFSVFHPGTKHGFVENASLVFSTASKSADCHDSMNRQMYEKWVAEKLLPNLEVSSLAIMDNAPYHSDSALAEKGRGQKAKGPRTPGPYKTISFAPCAASLLFSQGDIIYAGNDKAKRYTFPDIISKTTV</sequence>
<dbReference type="Proteomes" id="UP001159042">
    <property type="component" value="Unassembled WGS sequence"/>
</dbReference>
<evidence type="ECO:0008006" key="3">
    <source>
        <dbReference type="Google" id="ProtNLM"/>
    </source>
</evidence>
<dbReference type="InterPro" id="IPR036397">
    <property type="entry name" value="RNaseH_sf"/>
</dbReference>
<reference evidence="1 2" key="1">
    <citation type="journal article" date="2023" name="Insect Mol. Biol.">
        <title>Genome sequencing provides insights into the evolution of gene families encoding plant cell wall-degrading enzymes in longhorned beetles.</title>
        <authorList>
            <person name="Shin N.R."/>
            <person name="Okamura Y."/>
            <person name="Kirsch R."/>
            <person name="Pauchet Y."/>
        </authorList>
    </citation>
    <scope>NUCLEOTIDE SEQUENCE [LARGE SCALE GENOMIC DNA]</scope>
    <source>
        <tissue evidence="1">Midgut</tissue>
    </source>
</reference>
<protein>
    <recommendedName>
        <fullName evidence="3">Transposase</fullName>
    </recommendedName>
</protein>